<feature type="transmembrane region" description="Helical" evidence="1">
    <location>
        <begin position="249"/>
        <end position="273"/>
    </location>
</feature>
<dbReference type="CTD" id="183646"/>
<dbReference type="PIR" id="T20101">
    <property type="entry name" value="T20101"/>
</dbReference>
<dbReference type="KEGG" id="cel:CELE_C50C10.3"/>
<feature type="transmembrane region" description="Helical" evidence="1">
    <location>
        <begin position="64"/>
        <end position="84"/>
    </location>
</feature>
<dbReference type="FunCoup" id="Q18730">
    <property type="interactions" value="2"/>
</dbReference>
<dbReference type="InterPro" id="IPR003839">
    <property type="entry name" value="7TM_GPCR_serpentine_rcpt_Sru"/>
</dbReference>
<dbReference type="EMBL" id="BX284605">
    <property type="protein sequence ID" value="CAA96609.1"/>
    <property type="molecule type" value="Genomic_DNA"/>
</dbReference>
<accession>Q18730</accession>
<dbReference type="Proteomes" id="UP000001940">
    <property type="component" value="Chromosome V"/>
</dbReference>
<protein>
    <submittedName>
        <fullName evidence="2">Serpentine Receptor, class U</fullName>
    </submittedName>
</protein>
<proteinExistence type="predicted"/>
<gene>
    <name evidence="2 4" type="primary">sru-30</name>
    <name evidence="4" type="ORF">C50C10.3</name>
    <name evidence="2" type="ORF">CELE_C50C10.3</name>
</gene>
<dbReference type="UCSC" id="C50C10.3">
    <property type="organism name" value="c. elegans"/>
</dbReference>
<evidence type="ECO:0000256" key="1">
    <source>
        <dbReference type="SAM" id="Phobius"/>
    </source>
</evidence>
<name>Q18730_CAEEL</name>
<dbReference type="HOGENOM" id="CLU_049496_0_0_1"/>
<keyword evidence="1" id="KW-1133">Transmembrane helix</keyword>
<dbReference type="Pfam" id="PF10322">
    <property type="entry name" value="7TM_GPCR_Sru"/>
    <property type="match status" value="1"/>
</dbReference>
<dbReference type="PaxDb" id="6239-C50C10.3"/>
<dbReference type="PANTHER" id="PTHR46045:SF15">
    <property type="entry name" value="SERPENTINE RECEPTOR, CLASS U"/>
    <property type="match status" value="1"/>
</dbReference>
<dbReference type="AGR" id="WB:WBGene00005693"/>
<dbReference type="GeneID" id="183646"/>
<reference evidence="2 3" key="1">
    <citation type="journal article" date="1998" name="Science">
        <title>Genome sequence of the nematode C. elegans: a platform for investigating biology.</title>
        <authorList>
            <consortium name="The C. elegans sequencing consortium"/>
            <person name="Sulson J.E."/>
            <person name="Waterston R."/>
        </authorList>
    </citation>
    <scope>NUCLEOTIDE SEQUENCE [LARGE SCALE GENOMIC DNA]</scope>
    <source>
        <strain evidence="2 3">Bristol N2</strain>
    </source>
</reference>
<dbReference type="PhylomeDB" id="Q18730"/>
<evidence type="ECO:0000313" key="2">
    <source>
        <dbReference type="EMBL" id="CAA96609.1"/>
    </source>
</evidence>
<feature type="transmembrane region" description="Helical" evidence="1">
    <location>
        <begin position="157"/>
        <end position="176"/>
    </location>
</feature>
<feature type="transmembrane region" description="Helical" evidence="1">
    <location>
        <begin position="117"/>
        <end position="137"/>
    </location>
</feature>
<dbReference type="RefSeq" id="NP_505533.1">
    <property type="nucleotide sequence ID" value="NM_073132.2"/>
</dbReference>
<feature type="transmembrane region" description="Helical" evidence="1">
    <location>
        <begin position="293"/>
        <end position="310"/>
    </location>
</feature>
<keyword evidence="1" id="KW-0812">Transmembrane</keyword>
<keyword evidence="2" id="KW-0675">Receptor</keyword>
<sequence>MVTLFPANQSIHGMPAYMSYATNINFTTMQAFVPFIYIIPTSVIMIVILMKYRTAKMMMNTASMDPNIFVTIMFYFFFNILFFIGDYVHLNLPSSGLVTSWCAGTQPGWPHTLIVTFAYFGDYGTLSSPFLASLIRLVMILSPHNHGKYCRLLMRRFVFPFIIIVPFSLSLISLPATGYCKQLGPPFNFGAIIVFESDFFAKINVIVHLSLSNFTFIGHYSLSAYMFFKIRKTTSNTSNQTRKLSRKAELSLTLTMASCIIPYITNSIVSYTFLFDRNNWPRVLFLRVIGNDYETLMMPWVLFFTHPLFLRNKIARMNTNQGSSIWNSGSNTPRRSSQKF</sequence>
<evidence type="ECO:0000313" key="3">
    <source>
        <dbReference type="Proteomes" id="UP000001940"/>
    </source>
</evidence>
<dbReference type="PANTHER" id="PTHR46045">
    <property type="entry name" value="SERPENTINE RECEPTOR, CLASS U-RELATED"/>
    <property type="match status" value="1"/>
</dbReference>
<keyword evidence="1" id="KW-0472">Membrane</keyword>
<dbReference type="OrthoDB" id="5812464at2759"/>
<dbReference type="OMA" id="ETIMLPW"/>
<feature type="transmembrane region" description="Helical" evidence="1">
    <location>
        <begin position="31"/>
        <end position="52"/>
    </location>
</feature>
<dbReference type="WormBase" id="C50C10.3">
    <property type="protein sequence ID" value="CE05461"/>
    <property type="gene ID" value="WBGene00005693"/>
    <property type="gene designation" value="sru-30"/>
</dbReference>
<organism evidence="2 3">
    <name type="scientific">Caenorhabditis elegans</name>
    <dbReference type="NCBI Taxonomy" id="6239"/>
    <lineage>
        <taxon>Eukaryota</taxon>
        <taxon>Metazoa</taxon>
        <taxon>Ecdysozoa</taxon>
        <taxon>Nematoda</taxon>
        <taxon>Chromadorea</taxon>
        <taxon>Rhabditida</taxon>
        <taxon>Rhabditina</taxon>
        <taxon>Rhabditomorpha</taxon>
        <taxon>Rhabditoidea</taxon>
        <taxon>Rhabditidae</taxon>
        <taxon>Peloderinae</taxon>
        <taxon>Caenorhabditis</taxon>
    </lineage>
</organism>
<feature type="transmembrane region" description="Helical" evidence="1">
    <location>
        <begin position="205"/>
        <end position="228"/>
    </location>
</feature>
<dbReference type="InParanoid" id="Q18730"/>
<evidence type="ECO:0000313" key="4">
    <source>
        <dbReference type="WormBase" id="C50C10.3"/>
    </source>
</evidence>
<dbReference type="eggNOG" id="ENOG502TH5D">
    <property type="taxonomic scope" value="Eukaryota"/>
</dbReference>
<dbReference type="AlphaFoldDB" id="Q18730"/>
<keyword evidence="3" id="KW-1185">Reference proteome</keyword>